<reference evidence="1" key="1">
    <citation type="submission" date="2023-06" db="EMBL/GenBank/DDBJ databases">
        <authorList>
            <person name="Kurt Z."/>
        </authorList>
    </citation>
    <scope>NUCLEOTIDE SEQUENCE</scope>
</reference>
<evidence type="ECO:0000313" key="3">
    <source>
        <dbReference type="Proteomes" id="UP001642409"/>
    </source>
</evidence>
<protein>
    <submittedName>
        <fullName evidence="2">Hypothetical_protein</fullName>
    </submittedName>
</protein>
<dbReference type="EMBL" id="CAXDID020000025">
    <property type="protein sequence ID" value="CAL5990690.1"/>
    <property type="molecule type" value="Genomic_DNA"/>
</dbReference>
<gene>
    <name evidence="2" type="ORF">HINF_LOCUS11522</name>
    <name evidence="1" type="ORF">HINF_LOCUS26028</name>
</gene>
<evidence type="ECO:0000313" key="2">
    <source>
        <dbReference type="EMBL" id="CAL5990690.1"/>
    </source>
</evidence>
<keyword evidence="3" id="KW-1185">Reference proteome</keyword>
<evidence type="ECO:0000313" key="1">
    <source>
        <dbReference type="EMBL" id="CAI9938383.1"/>
    </source>
</evidence>
<sequence>MNSVQCEIAKQVQISNNALLNPNQQYVNLNAIEPPINQIEQSNISVMLPELFTDKYENKNESNQLDTNLNNKKVDSIPLLLEFCADFIQKRSALFSCELIHFESELLIRSLTNRFGFKFATNIQAVRIRVCFQYSLVLLNLTSSSRGVEPAKGRSGK</sequence>
<accession>A0AA86UF28</accession>
<name>A0AA86UF28_9EUKA</name>
<dbReference type="AlphaFoldDB" id="A0AA86UF28"/>
<proteinExistence type="predicted"/>
<comment type="caution">
    <text evidence="1">The sequence shown here is derived from an EMBL/GenBank/DDBJ whole genome shotgun (WGS) entry which is preliminary data.</text>
</comment>
<dbReference type="Proteomes" id="UP001642409">
    <property type="component" value="Unassembled WGS sequence"/>
</dbReference>
<dbReference type="EMBL" id="CATOUU010000654">
    <property type="protein sequence ID" value="CAI9938383.1"/>
    <property type="molecule type" value="Genomic_DNA"/>
</dbReference>
<reference evidence="2 3" key="2">
    <citation type="submission" date="2024-07" db="EMBL/GenBank/DDBJ databases">
        <authorList>
            <person name="Akdeniz Z."/>
        </authorList>
    </citation>
    <scope>NUCLEOTIDE SEQUENCE [LARGE SCALE GENOMIC DNA]</scope>
</reference>
<organism evidence="1">
    <name type="scientific">Hexamita inflata</name>
    <dbReference type="NCBI Taxonomy" id="28002"/>
    <lineage>
        <taxon>Eukaryota</taxon>
        <taxon>Metamonada</taxon>
        <taxon>Diplomonadida</taxon>
        <taxon>Hexamitidae</taxon>
        <taxon>Hexamitinae</taxon>
        <taxon>Hexamita</taxon>
    </lineage>
</organism>